<evidence type="ECO:0000313" key="2">
    <source>
        <dbReference type="EMBL" id="GGF88048.1"/>
    </source>
</evidence>
<accession>A0A917FLS5</accession>
<keyword evidence="3" id="KW-1185">Reference proteome</keyword>
<evidence type="ECO:0000256" key="1">
    <source>
        <dbReference type="SAM" id="MobiDB-lite"/>
    </source>
</evidence>
<reference evidence="2" key="2">
    <citation type="submission" date="2020-09" db="EMBL/GenBank/DDBJ databases">
        <authorList>
            <person name="Sun Q."/>
            <person name="Zhou Y."/>
        </authorList>
    </citation>
    <scope>NUCLEOTIDE SEQUENCE</scope>
    <source>
        <strain evidence="2">CGMCC 1.12181</strain>
    </source>
</reference>
<proteinExistence type="predicted"/>
<dbReference type="RefSeq" id="WP_188364243.1">
    <property type="nucleotide sequence ID" value="NZ_BAABJF010000032.1"/>
</dbReference>
<evidence type="ECO:0000313" key="3">
    <source>
        <dbReference type="Proteomes" id="UP000605253"/>
    </source>
</evidence>
<dbReference type="Proteomes" id="UP000605253">
    <property type="component" value="Unassembled WGS sequence"/>
</dbReference>
<protein>
    <submittedName>
        <fullName evidence="2">Uncharacterized protein</fullName>
    </submittedName>
</protein>
<feature type="region of interest" description="Disordered" evidence="1">
    <location>
        <begin position="16"/>
        <end position="64"/>
    </location>
</feature>
<gene>
    <name evidence="2" type="ORF">GCM10011365_06510</name>
</gene>
<dbReference type="AlphaFoldDB" id="A0A917FLS5"/>
<feature type="compositionally biased region" description="Basic and acidic residues" evidence="1">
    <location>
        <begin position="18"/>
        <end position="48"/>
    </location>
</feature>
<name>A0A917FLS5_9GAMM</name>
<comment type="caution">
    <text evidence="2">The sequence shown here is derived from an EMBL/GenBank/DDBJ whole genome shotgun (WGS) entry which is preliminary data.</text>
</comment>
<reference evidence="2" key="1">
    <citation type="journal article" date="2014" name="Int. J. Syst. Evol. Microbiol.">
        <title>Complete genome sequence of Corynebacterium casei LMG S-19264T (=DSM 44701T), isolated from a smear-ripened cheese.</title>
        <authorList>
            <consortium name="US DOE Joint Genome Institute (JGI-PGF)"/>
            <person name="Walter F."/>
            <person name="Albersmeier A."/>
            <person name="Kalinowski J."/>
            <person name="Ruckert C."/>
        </authorList>
    </citation>
    <scope>NUCLEOTIDE SEQUENCE</scope>
    <source>
        <strain evidence="2">CGMCC 1.12181</strain>
    </source>
</reference>
<organism evidence="2 3">
    <name type="scientific">Marinicella pacifica</name>
    <dbReference type="NCBI Taxonomy" id="1171543"/>
    <lineage>
        <taxon>Bacteria</taxon>
        <taxon>Pseudomonadati</taxon>
        <taxon>Pseudomonadota</taxon>
        <taxon>Gammaproteobacteria</taxon>
        <taxon>Lysobacterales</taxon>
        <taxon>Marinicellaceae</taxon>
        <taxon>Marinicella</taxon>
    </lineage>
</organism>
<sequence length="64" mass="7866">MTSLLRTLFGGKATHKHANFDRRHSERRQIKDRRQSIRFDSDFQDRRSGKERRRGHGIWDYHEQ</sequence>
<dbReference type="EMBL" id="BMEO01000002">
    <property type="protein sequence ID" value="GGF88048.1"/>
    <property type="molecule type" value="Genomic_DNA"/>
</dbReference>